<evidence type="ECO:0000313" key="4">
    <source>
        <dbReference type="EMBL" id="OHV31125.1"/>
    </source>
</evidence>
<feature type="region of interest" description="Disordered" evidence="2">
    <location>
        <begin position="77"/>
        <end position="107"/>
    </location>
</feature>
<feature type="domain" description="Histidine kinase/HSP90-like ATPase" evidence="3">
    <location>
        <begin position="1"/>
        <end position="76"/>
    </location>
</feature>
<dbReference type="InterPro" id="IPR050267">
    <property type="entry name" value="Anti-sigma-factor_SerPK"/>
</dbReference>
<proteinExistence type="predicted"/>
<reference evidence="5" key="1">
    <citation type="submission" date="2016-07" db="EMBL/GenBank/DDBJ databases">
        <title>Frankia sp. NRRL B-16219 Genome sequencing.</title>
        <authorList>
            <person name="Ghodhbane-Gtari F."/>
            <person name="Swanson E."/>
            <person name="Gueddou A."/>
            <person name="Louati M."/>
            <person name="Nouioui I."/>
            <person name="Hezbri K."/>
            <person name="Abebe-Akele F."/>
            <person name="Simpson S."/>
            <person name="Morris K."/>
            <person name="Thomas K."/>
            <person name="Gtari M."/>
            <person name="Tisa L.S."/>
        </authorList>
    </citation>
    <scope>NUCLEOTIDE SEQUENCE [LARGE SCALE GENOMIC DNA]</scope>
    <source>
        <strain evidence="5">NRRL B-16219</strain>
    </source>
</reference>
<dbReference type="PANTHER" id="PTHR35526">
    <property type="entry name" value="ANTI-SIGMA-F FACTOR RSBW-RELATED"/>
    <property type="match status" value="1"/>
</dbReference>
<evidence type="ECO:0000256" key="1">
    <source>
        <dbReference type="ARBA" id="ARBA00022527"/>
    </source>
</evidence>
<dbReference type="CDD" id="cd16936">
    <property type="entry name" value="HATPase_RsbW-like"/>
    <property type="match status" value="1"/>
</dbReference>
<evidence type="ECO:0000313" key="5">
    <source>
        <dbReference type="Proteomes" id="UP000179769"/>
    </source>
</evidence>
<gene>
    <name evidence="4" type="ORF">BBK14_16545</name>
</gene>
<dbReference type="GO" id="GO:0004674">
    <property type="term" value="F:protein serine/threonine kinase activity"/>
    <property type="evidence" value="ECO:0007669"/>
    <property type="project" value="UniProtKB-KW"/>
</dbReference>
<dbReference type="SUPFAM" id="SSF55874">
    <property type="entry name" value="ATPase domain of HSP90 chaperone/DNA topoisomerase II/histidine kinase"/>
    <property type="match status" value="1"/>
</dbReference>
<keyword evidence="1" id="KW-0723">Serine/threonine-protein kinase</keyword>
<dbReference type="InterPro" id="IPR036890">
    <property type="entry name" value="HATPase_C_sf"/>
</dbReference>
<evidence type="ECO:0000259" key="3">
    <source>
        <dbReference type="Pfam" id="PF13581"/>
    </source>
</evidence>
<sequence>MVTNAVRHARSDLVQRASVEDARLRISVEDRDGSTLPRHGSSPGEEAESGWGLLLVEALSQGWGVETTPGGKRVWFDLELSPRGPGMDSGPDPESDSHGRRGSPGSG</sequence>
<feature type="region of interest" description="Disordered" evidence="2">
    <location>
        <begin position="29"/>
        <end position="49"/>
    </location>
</feature>
<comment type="caution">
    <text evidence="4">The sequence shown here is derived from an EMBL/GenBank/DDBJ whole genome shotgun (WGS) entry which is preliminary data.</text>
</comment>
<dbReference type="Proteomes" id="UP000179769">
    <property type="component" value="Unassembled WGS sequence"/>
</dbReference>
<dbReference type="EMBL" id="MAXA01000169">
    <property type="protein sequence ID" value="OHV31125.1"/>
    <property type="molecule type" value="Genomic_DNA"/>
</dbReference>
<dbReference type="Pfam" id="PF13581">
    <property type="entry name" value="HATPase_c_2"/>
    <property type="match status" value="1"/>
</dbReference>
<name>A0A1S1QD49_9ACTN</name>
<organism evidence="4 5">
    <name type="scientific">Parafrankia soli</name>
    <dbReference type="NCBI Taxonomy" id="2599596"/>
    <lineage>
        <taxon>Bacteria</taxon>
        <taxon>Bacillati</taxon>
        <taxon>Actinomycetota</taxon>
        <taxon>Actinomycetes</taxon>
        <taxon>Frankiales</taxon>
        <taxon>Frankiaceae</taxon>
        <taxon>Parafrankia</taxon>
    </lineage>
</organism>
<dbReference type="Gene3D" id="3.30.565.10">
    <property type="entry name" value="Histidine kinase-like ATPase, C-terminal domain"/>
    <property type="match status" value="1"/>
</dbReference>
<accession>A0A1S1QD49</accession>
<dbReference type="AlphaFoldDB" id="A0A1S1QD49"/>
<dbReference type="InterPro" id="IPR003594">
    <property type="entry name" value="HATPase_dom"/>
</dbReference>
<evidence type="ECO:0000256" key="2">
    <source>
        <dbReference type="SAM" id="MobiDB-lite"/>
    </source>
</evidence>
<keyword evidence="5" id="KW-1185">Reference proteome</keyword>
<keyword evidence="1" id="KW-0808">Transferase</keyword>
<keyword evidence="1" id="KW-0418">Kinase</keyword>
<protein>
    <recommendedName>
        <fullName evidence="3">Histidine kinase/HSP90-like ATPase domain-containing protein</fullName>
    </recommendedName>
</protein>
<dbReference type="PANTHER" id="PTHR35526:SF3">
    <property type="entry name" value="ANTI-SIGMA-F FACTOR RSBW"/>
    <property type="match status" value="1"/>
</dbReference>